<dbReference type="NCBIfam" id="NF005970">
    <property type="entry name" value="PRK08057.1-4"/>
    <property type="match status" value="1"/>
</dbReference>
<evidence type="ECO:0000256" key="3">
    <source>
        <dbReference type="ARBA" id="ARBA00023002"/>
    </source>
</evidence>
<evidence type="ECO:0000256" key="1">
    <source>
        <dbReference type="ARBA" id="ARBA00004953"/>
    </source>
</evidence>
<organism evidence="4 5">
    <name type="scientific">Limnoraphis robusta CS-951</name>
    <dbReference type="NCBI Taxonomy" id="1637645"/>
    <lineage>
        <taxon>Bacteria</taxon>
        <taxon>Bacillati</taxon>
        <taxon>Cyanobacteriota</taxon>
        <taxon>Cyanophyceae</taxon>
        <taxon>Oscillatoriophycideae</taxon>
        <taxon>Oscillatoriales</taxon>
        <taxon>Sirenicapillariaceae</taxon>
        <taxon>Limnoraphis</taxon>
    </lineage>
</organism>
<accession>A0A0F5YLR7</accession>
<keyword evidence="2" id="KW-0169">Cobalamin biosynthesis</keyword>
<name>A0A0F5YLR7_9CYAN</name>
<comment type="pathway">
    <text evidence="1">Cofactor biosynthesis; adenosylcobalamin biosynthesis.</text>
</comment>
<dbReference type="OrthoDB" id="9780707at2"/>
<dbReference type="GO" id="GO:0016994">
    <property type="term" value="F:precorrin-6A reductase activity"/>
    <property type="evidence" value="ECO:0007669"/>
    <property type="project" value="InterPro"/>
</dbReference>
<protein>
    <submittedName>
        <fullName evidence="4">Cobalt-precorrin-6X reductase</fullName>
    </submittedName>
</protein>
<dbReference type="PANTHER" id="PTHR36925:SF1">
    <property type="entry name" value="COBALT-PRECORRIN-6A REDUCTASE"/>
    <property type="match status" value="1"/>
</dbReference>
<dbReference type="NCBIfam" id="TIGR00715">
    <property type="entry name" value="precor6x_red"/>
    <property type="match status" value="1"/>
</dbReference>
<evidence type="ECO:0000256" key="2">
    <source>
        <dbReference type="ARBA" id="ARBA00022573"/>
    </source>
</evidence>
<sequence>MLTSSGKIWLIGGTSESATLANAIASAQIPCIISVTTDSAKSLYPSESSLLKIWVGKLDHHQIYGFIQQQNIIAILDVSHPYAVEISKLAIATSTEYHIPYLRYERPCYQTEDSQIIHLDSFETLLTGDYLTQQRVMLTLGYRNLARFKSWQDRSTLFVRILPSEVSLKAALDASFTPNHIIAIRPPISPELEKALWKQWNISLVVTKASGVAGGEETKRKVASELGISLIIIDRPKLNYPQQTSDLETAIIFCCNQQGRVY</sequence>
<dbReference type="Proteomes" id="UP000033607">
    <property type="component" value="Unassembled WGS sequence"/>
</dbReference>
<proteinExistence type="predicted"/>
<keyword evidence="3" id="KW-0560">Oxidoreductase</keyword>
<dbReference type="AlphaFoldDB" id="A0A0F5YLR7"/>
<dbReference type="PANTHER" id="PTHR36925">
    <property type="entry name" value="COBALT-PRECORRIN-6A REDUCTASE"/>
    <property type="match status" value="1"/>
</dbReference>
<evidence type="ECO:0000313" key="4">
    <source>
        <dbReference type="EMBL" id="KKD39582.1"/>
    </source>
</evidence>
<evidence type="ECO:0000313" key="5">
    <source>
        <dbReference type="Proteomes" id="UP000033607"/>
    </source>
</evidence>
<dbReference type="Pfam" id="PF02571">
    <property type="entry name" value="CbiJ"/>
    <property type="match status" value="1"/>
</dbReference>
<comment type="caution">
    <text evidence="4">The sequence shown here is derived from an EMBL/GenBank/DDBJ whole genome shotgun (WGS) entry which is preliminary data.</text>
</comment>
<dbReference type="GO" id="GO:0009236">
    <property type="term" value="P:cobalamin biosynthetic process"/>
    <property type="evidence" value="ECO:0007669"/>
    <property type="project" value="UniProtKB-UniPathway"/>
</dbReference>
<dbReference type="InterPro" id="IPR003723">
    <property type="entry name" value="Precorrin-6x_reduct"/>
</dbReference>
<dbReference type="RefSeq" id="WP_046276925.1">
    <property type="nucleotide sequence ID" value="NZ_LATL02000141.1"/>
</dbReference>
<reference evidence="4 5" key="1">
    <citation type="submission" date="2015-06" db="EMBL/GenBank/DDBJ databases">
        <title>Draft genome assembly of filamentous brackish cyanobacterium Limnoraphis robusta strain CS-951.</title>
        <authorList>
            <person name="Willis A."/>
            <person name="Parks M."/>
            <person name="Burford M.A."/>
        </authorList>
    </citation>
    <scope>NUCLEOTIDE SEQUENCE [LARGE SCALE GENOMIC DNA]</scope>
    <source>
        <strain evidence="4 5">CS-951</strain>
    </source>
</reference>
<dbReference type="PROSITE" id="PS51014">
    <property type="entry name" value="COBK_CBIJ"/>
    <property type="match status" value="1"/>
</dbReference>
<dbReference type="UniPathway" id="UPA00148"/>
<dbReference type="EMBL" id="LATL02000141">
    <property type="protein sequence ID" value="KKD39582.1"/>
    <property type="molecule type" value="Genomic_DNA"/>
</dbReference>
<gene>
    <name evidence="4" type="ORF">WN50_02515</name>
</gene>